<keyword evidence="1" id="KW-0812">Transmembrane</keyword>
<keyword evidence="3" id="KW-1185">Reference proteome</keyword>
<dbReference type="Proteomes" id="UP001436297">
    <property type="component" value="Chromosome"/>
</dbReference>
<evidence type="ECO:0000313" key="3">
    <source>
        <dbReference type="Proteomes" id="UP001436297"/>
    </source>
</evidence>
<feature type="transmembrane region" description="Helical" evidence="1">
    <location>
        <begin position="23"/>
        <end position="41"/>
    </location>
</feature>
<reference evidence="2 3" key="1">
    <citation type="journal article" date="2024" name="Pathogens">
        <title>Staphylococcus hsinchuensis sp. nov., Isolated from Soymilk.</title>
        <authorList>
            <person name="Wang Y.T."/>
            <person name="Lin Y.C."/>
            <person name="Hsieh Y.H."/>
            <person name="Lin Y.T."/>
            <person name="Hamada M."/>
            <person name="Chen C.C."/>
            <person name="Liou J.S."/>
            <person name="Lee A.Y."/>
            <person name="Zhang W.L."/>
            <person name="Chen Y.T."/>
            <person name="Huang C.H."/>
        </authorList>
    </citation>
    <scope>NUCLEOTIDE SEQUENCE [LARGE SCALE GENOMIC DNA]</scope>
    <source>
        <strain evidence="2 3">H164</strain>
    </source>
</reference>
<keyword evidence="1" id="KW-0472">Membrane</keyword>
<protein>
    <submittedName>
        <fullName evidence="2">Tetronasin resistance protein</fullName>
    </submittedName>
</protein>
<feature type="transmembrane region" description="Helical" evidence="1">
    <location>
        <begin position="441"/>
        <end position="458"/>
    </location>
</feature>
<accession>A0ABZ3EEW7</accession>
<feature type="transmembrane region" description="Helical" evidence="1">
    <location>
        <begin position="128"/>
        <end position="153"/>
    </location>
</feature>
<feature type="transmembrane region" description="Helical" evidence="1">
    <location>
        <begin position="299"/>
        <end position="317"/>
    </location>
</feature>
<feature type="transmembrane region" description="Helical" evidence="1">
    <location>
        <begin position="507"/>
        <end position="528"/>
    </location>
</feature>
<gene>
    <name evidence="2" type="ORF">QQM35_02560</name>
</gene>
<feature type="transmembrane region" description="Helical" evidence="1">
    <location>
        <begin position="465"/>
        <end position="482"/>
    </location>
</feature>
<dbReference type="RefSeq" id="WP_342610475.1">
    <property type="nucleotide sequence ID" value="NZ_CP128355.1"/>
</dbReference>
<name>A0ABZ3EEW7_9STAP</name>
<feature type="transmembrane region" description="Helical" evidence="1">
    <location>
        <begin position="87"/>
        <end position="107"/>
    </location>
</feature>
<evidence type="ECO:0000256" key="1">
    <source>
        <dbReference type="SAM" id="Phobius"/>
    </source>
</evidence>
<dbReference type="EMBL" id="CP128355">
    <property type="protein sequence ID" value="XAF71023.1"/>
    <property type="molecule type" value="Genomic_DNA"/>
</dbReference>
<feature type="transmembrane region" description="Helical" evidence="1">
    <location>
        <begin position="344"/>
        <end position="370"/>
    </location>
</feature>
<feature type="transmembrane region" description="Helical" evidence="1">
    <location>
        <begin position="244"/>
        <end position="261"/>
    </location>
</feature>
<sequence>MKERFNGSHMLLLQYLKRDWKKLLLWILCVTLFSVGFIPSFKEMSEDKALLGLYETFQNPAMISMVGPTPINSGSDYTLGALYAQEMLLFCALLALILSVLHVVGHTRKEEESGLTELVRSYQIGRQANSLAVIVEMLVVNVLIALLSTLIIVSYQMDTISVKGAIIFGITIGMAGMFGTSIALVMAQLMPTSSSANGLSLGIIGILYIIRAGTDVSNKDYSMINPLGWAYLTYPFTDNNWSPIIYNLILCILLIFIAMMLENSRDMGSSFIPERKGKAHASKFLISIPGIFFKITKGLIFWWLLTFILMGAAYGSIYGDMQDFLENNKMMQQMFASKDHSLEVSFTSTIMVVLISLVTILPMILVNKLYSEEKQLHFTQIYATHVSRSKVYWTGIITAILSGLLGIVVTTLGLGLVAQASMKHNSDLALMDFITAGYNDLPFVVLFIGITALALGWAPKFGKYAYAYLIYTFVIDYFGNLLDFPEWLEHTSVLNLLPQMPKDEFEVMPFTIIMIISIVLIVLGYIGYRRRDLIG</sequence>
<proteinExistence type="predicted"/>
<evidence type="ECO:0000313" key="2">
    <source>
        <dbReference type="EMBL" id="XAF71023.1"/>
    </source>
</evidence>
<feature type="transmembrane region" description="Helical" evidence="1">
    <location>
        <begin position="194"/>
        <end position="213"/>
    </location>
</feature>
<keyword evidence="1" id="KW-1133">Transmembrane helix</keyword>
<organism evidence="2 3">
    <name type="scientific">Staphylococcus hsinchuensis</name>
    <dbReference type="NCBI Taxonomy" id="3051183"/>
    <lineage>
        <taxon>Bacteria</taxon>
        <taxon>Bacillati</taxon>
        <taxon>Bacillota</taxon>
        <taxon>Bacilli</taxon>
        <taxon>Bacillales</taxon>
        <taxon>Staphylococcaceae</taxon>
        <taxon>Staphylococcus</taxon>
    </lineage>
</organism>
<feature type="transmembrane region" description="Helical" evidence="1">
    <location>
        <begin position="165"/>
        <end position="187"/>
    </location>
</feature>
<feature type="transmembrane region" description="Helical" evidence="1">
    <location>
        <begin position="391"/>
        <end position="421"/>
    </location>
</feature>